<comment type="caution">
    <text evidence="2">The sequence shown here is derived from an EMBL/GenBank/DDBJ whole genome shotgun (WGS) entry which is preliminary data.</text>
</comment>
<evidence type="ECO:0000313" key="3">
    <source>
        <dbReference type="Proteomes" id="UP001385809"/>
    </source>
</evidence>
<feature type="transmembrane region" description="Helical" evidence="1">
    <location>
        <begin position="92"/>
        <end position="112"/>
    </location>
</feature>
<proteinExistence type="predicted"/>
<reference evidence="2 3" key="1">
    <citation type="submission" date="2024-03" db="EMBL/GenBank/DDBJ databases">
        <title>Actinomycetospora sp. OC33-EN08, a novel actinomycete isolated from wild orchid (Aerides multiflora).</title>
        <authorList>
            <person name="Suriyachadkun C."/>
        </authorList>
    </citation>
    <scope>NUCLEOTIDE SEQUENCE [LARGE SCALE GENOMIC DNA]</scope>
    <source>
        <strain evidence="2 3">OC33-EN08</strain>
    </source>
</reference>
<evidence type="ECO:0008006" key="4">
    <source>
        <dbReference type="Google" id="ProtNLM"/>
    </source>
</evidence>
<sequence>MLSTSPPRSVVVAALVCAGEGIALFVAGVVFLALQGVPQVWGFVILLGLGAAAAGVALARGSRGARGPVVVAQLIGLGVAFYAGVTSGRPDLGGPLAIVCVGVLAGVLTRAGRDWAEQ</sequence>
<protein>
    <recommendedName>
        <fullName evidence="4">Integral membrane protein</fullName>
    </recommendedName>
</protein>
<evidence type="ECO:0000313" key="2">
    <source>
        <dbReference type="EMBL" id="MEJ2868823.1"/>
    </source>
</evidence>
<organism evidence="2 3">
    <name type="scientific">Actinomycetospora aurantiaca</name>
    <dbReference type="NCBI Taxonomy" id="3129233"/>
    <lineage>
        <taxon>Bacteria</taxon>
        <taxon>Bacillati</taxon>
        <taxon>Actinomycetota</taxon>
        <taxon>Actinomycetes</taxon>
        <taxon>Pseudonocardiales</taxon>
        <taxon>Pseudonocardiaceae</taxon>
        <taxon>Actinomycetospora</taxon>
    </lineage>
</organism>
<feature type="transmembrane region" description="Helical" evidence="1">
    <location>
        <begin position="12"/>
        <end position="34"/>
    </location>
</feature>
<feature type="transmembrane region" description="Helical" evidence="1">
    <location>
        <begin position="67"/>
        <end position="86"/>
    </location>
</feature>
<keyword evidence="1" id="KW-0812">Transmembrane</keyword>
<feature type="transmembrane region" description="Helical" evidence="1">
    <location>
        <begin position="40"/>
        <end position="60"/>
    </location>
</feature>
<evidence type="ECO:0000256" key="1">
    <source>
        <dbReference type="SAM" id="Phobius"/>
    </source>
</evidence>
<keyword evidence="1" id="KW-1133">Transmembrane helix</keyword>
<accession>A0ABU8MQW4</accession>
<dbReference type="Proteomes" id="UP001385809">
    <property type="component" value="Unassembled WGS sequence"/>
</dbReference>
<dbReference type="RefSeq" id="WP_337695389.1">
    <property type="nucleotide sequence ID" value="NZ_JBBEGN010000005.1"/>
</dbReference>
<keyword evidence="3" id="KW-1185">Reference proteome</keyword>
<dbReference type="EMBL" id="JBBEGN010000005">
    <property type="protein sequence ID" value="MEJ2868823.1"/>
    <property type="molecule type" value="Genomic_DNA"/>
</dbReference>
<keyword evidence="1" id="KW-0472">Membrane</keyword>
<gene>
    <name evidence="2" type="ORF">WCD74_13710</name>
</gene>
<name>A0ABU8MQW4_9PSEU</name>